<dbReference type="PANTHER" id="PTHR35908:SF1">
    <property type="entry name" value="CONSERVED PROTEIN"/>
    <property type="match status" value="1"/>
</dbReference>
<dbReference type="InterPro" id="IPR029068">
    <property type="entry name" value="Glyas_Bleomycin-R_OHBP_Dase"/>
</dbReference>
<gene>
    <name evidence="2" type="ORF">FHS25_000640</name>
</gene>
<dbReference type="InterPro" id="IPR037523">
    <property type="entry name" value="VOC_core"/>
</dbReference>
<accession>A0ABR6G1R1</accession>
<reference evidence="2 3" key="1">
    <citation type="submission" date="2020-08" db="EMBL/GenBank/DDBJ databases">
        <title>Genomic Encyclopedia of Type Strains, Phase III (KMG-III): the genomes of soil and plant-associated and newly described type strains.</title>
        <authorList>
            <person name="Whitman W."/>
        </authorList>
    </citation>
    <scope>NUCLEOTIDE SEQUENCE [LARGE SCALE GENOMIC DNA]</scope>
    <source>
        <strain evidence="2 3">CECT 8280</strain>
    </source>
</reference>
<evidence type="ECO:0000313" key="3">
    <source>
        <dbReference type="Proteomes" id="UP000542811"/>
    </source>
</evidence>
<dbReference type="PROSITE" id="PS51819">
    <property type="entry name" value="VOC"/>
    <property type="match status" value="1"/>
</dbReference>
<dbReference type="Gene3D" id="3.10.180.10">
    <property type="entry name" value="2,3-Dihydroxybiphenyl 1,2-Dioxygenase, domain 1"/>
    <property type="match status" value="1"/>
</dbReference>
<dbReference type="EMBL" id="JACHXX010000001">
    <property type="protein sequence ID" value="MBB3160208.1"/>
    <property type="molecule type" value="Genomic_DNA"/>
</dbReference>
<organism evidence="2 3">
    <name type="scientific">Rhizobium laguerreae</name>
    <dbReference type="NCBI Taxonomy" id="1076926"/>
    <lineage>
        <taxon>Bacteria</taxon>
        <taxon>Pseudomonadati</taxon>
        <taxon>Pseudomonadota</taxon>
        <taxon>Alphaproteobacteria</taxon>
        <taxon>Hyphomicrobiales</taxon>
        <taxon>Rhizobiaceae</taxon>
        <taxon>Rhizobium/Agrobacterium group</taxon>
        <taxon>Rhizobium</taxon>
    </lineage>
</organism>
<dbReference type="CDD" id="cd06587">
    <property type="entry name" value="VOC"/>
    <property type="match status" value="1"/>
</dbReference>
<dbReference type="RefSeq" id="WP_245310414.1">
    <property type="nucleotide sequence ID" value="NZ_JAAXQO010000002.1"/>
</dbReference>
<dbReference type="SUPFAM" id="SSF54593">
    <property type="entry name" value="Glyoxalase/Bleomycin resistance protein/Dihydroxybiphenyl dioxygenase"/>
    <property type="match status" value="1"/>
</dbReference>
<dbReference type="InterPro" id="IPR041581">
    <property type="entry name" value="Glyoxalase_6"/>
</dbReference>
<dbReference type="PANTHER" id="PTHR35908">
    <property type="entry name" value="HYPOTHETICAL FUSION PROTEIN"/>
    <property type="match status" value="1"/>
</dbReference>
<name>A0ABR6G1R1_9HYPH</name>
<keyword evidence="3" id="KW-1185">Reference proteome</keyword>
<dbReference type="Proteomes" id="UP000542811">
    <property type="component" value="Unassembled WGS sequence"/>
</dbReference>
<protein>
    <submittedName>
        <fullName evidence="2">Catechol 2,3-dioxygenase-like lactoylglutathione lyase family enzyme</fullName>
    </submittedName>
</protein>
<evidence type="ECO:0000259" key="1">
    <source>
        <dbReference type="PROSITE" id="PS51819"/>
    </source>
</evidence>
<dbReference type="Pfam" id="PF18029">
    <property type="entry name" value="Glyoxalase_6"/>
    <property type="match status" value="1"/>
</dbReference>
<feature type="domain" description="VOC" evidence="1">
    <location>
        <begin position="28"/>
        <end position="140"/>
    </location>
</feature>
<proteinExistence type="predicted"/>
<evidence type="ECO:0000313" key="2">
    <source>
        <dbReference type="EMBL" id="MBB3160208.1"/>
    </source>
</evidence>
<comment type="caution">
    <text evidence="2">The sequence shown here is derived from an EMBL/GenBank/DDBJ whole genome shotgun (WGS) entry which is preliminary data.</text>
</comment>
<sequence length="152" mass="16952">MEISVCPNRCVHVTDARIGLEEAHLMLTIGSIVWGVRDVARAIEFWRAALNYKPLREPSEDWAILVPVTGEGQQMAITIVSSDPTTHQRHHLDLYASDQQAEVERLLSLGAQRVGWRYPEGADYIVLADPDGNRFCVVQKEMEQTGVANPSA</sequence>